<dbReference type="InterPro" id="IPR029058">
    <property type="entry name" value="AB_hydrolase_fold"/>
</dbReference>
<reference evidence="8" key="1">
    <citation type="submission" date="2025-08" db="UniProtKB">
        <authorList>
            <consortium name="RefSeq"/>
        </authorList>
    </citation>
    <scope>IDENTIFICATION</scope>
    <source>
        <tissue evidence="8">Whole Larva</tissue>
    </source>
</reference>
<evidence type="ECO:0000256" key="2">
    <source>
        <dbReference type="ARBA" id="ARBA00022670"/>
    </source>
</evidence>
<dbReference type="GO" id="GO:0006508">
    <property type="term" value="P:proteolysis"/>
    <property type="evidence" value="ECO:0007669"/>
    <property type="project" value="UniProtKB-KW"/>
</dbReference>
<gene>
    <name evidence="8" type="primary">LOC108563785</name>
</gene>
<keyword evidence="5" id="KW-0325">Glycoprotein</keyword>
<dbReference type="SUPFAM" id="SSF53474">
    <property type="entry name" value="alpha/beta-Hydrolases"/>
    <property type="match status" value="1"/>
</dbReference>
<comment type="similarity">
    <text evidence="1">Belongs to the peptidase S28 family.</text>
</comment>
<evidence type="ECO:0000256" key="4">
    <source>
        <dbReference type="ARBA" id="ARBA00022801"/>
    </source>
</evidence>
<dbReference type="Gene3D" id="1.20.120.980">
    <property type="entry name" value="Serine carboxypeptidase S28, SKS domain"/>
    <property type="match status" value="1"/>
</dbReference>
<keyword evidence="7" id="KW-1185">Reference proteome</keyword>
<dbReference type="RefSeq" id="XP_017778055.1">
    <property type="nucleotide sequence ID" value="XM_017922566.1"/>
</dbReference>
<sequence length="469" mass="53012">MRSMQVAALALLALTLTEGKILLKRDGLPPAGPPQTRAKAPEFGWFKQRLDHFDTTDNRTWSMRFMNQSQFFELGGPIFVFLGGEWEISSGYLQTGQMFDMAAEHHGYMFYTEHRYYGKSFPFNNVSSDSLKYLTTDQALADVAYFITHMKRTMRGMANSKVVVVGGSYSATMAQWMRLKYPHLITAALASSAPAKAVEDFKEYFEVVSDNIKLNSVECWDTIKNGTAAMVDLLETAAGKKKLEGLLNTCTPIRTEEPYRAYLFSSIGGIFAGIVQYAYIGQIKNECNQLLRNSGSPLEKLSSYVRAQYGGDCVGDYDEFLEYYAIDNITEYIHRQWYYQTCTEYGFYQTTSSDDQPFGKTMPLSLNHHTCKDLFGKEFNVDLLRRGINRTNIVYGGYDMEVTKVVSVHGTVDPWHAVGLTKDLNPEAPVFIVNGTSHCADLSSISDYDLPEMYAAKKRSKELIAKWLK</sequence>
<dbReference type="PANTHER" id="PTHR11010:SF5">
    <property type="entry name" value="RE36938P-RELATED"/>
    <property type="match status" value="1"/>
</dbReference>
<dbReference type="PANTHER" id="PTHR11010">
    <property type="entry name" value="PROTEASE S28 PRO-X CARBOXYPEPTIDASE-RELATED"/>
    <property type="match status" value="1"/>
</dbReference>
<evidence type="ECO:0000256" key="5">
    <source>
        <dbReference type="ARBA" id="ARBA00023180"/>
    </source>
</evidence>
<accession>A0ABM1MU05</accession>
<name>A0ABM1MU05_NICVS</name>
<dbReference type="Pfam" id="PF05577">
    <property type="entry name" value="Peptidase_S28"/>
    <property type="match status" value="1"/>
</dbReference>
<evidence type="ECO:0000256" key="6">
    <source>
        <dbReference type="SAM" id="SignalP"/>
    </source>
</evidence>
<feature type="signal peptide" evidence="6">
    <location>
        <begin position="1"/>
        <end position="19"/>
    </location>
</feature>
<keyword evidence="4" id="KW-0378">Hydrolase</keyword>
<evidence type="ECO:0000256" key="3">
    <source>
        <dbReference type="ARBA" id="ARBA00022729"/>
    </source>
</evidence>
<dbReference type="Proteomes" id="UP000695000">
    <property type="component" value="Unplaced"/>
</dbReference>
<evidence type="ECO:0000256" key="1">
    <source>
        <dbReference type="ARBA" id="ARBA00011079"/>
    </source>
</evidence>
<organism evidence="7 8">
    <name type="scientific">Nicrophorus vespilloides</name>
    <name type="common">Boreal carrion beetle</name>
    <dbReference type="NCBI Taxonomy" id="110193"/>
    <lineage>
        <taxon>Eukaryota</taxon>
        <taxon>Metazoa</taxon>
        <taxon>Ecdysozoa</taxon>
        <taxon>Arthropoda</taxon>
        <taxon>Hexapoda</taxon>
        <taxon>Insecta</taxon>
        <taxon>Pterygota</taxon>
        <taxon>Neoptera</taxon>
        <taxon>Endopterygota</taxon>
        <taxon>Coleoptera</taxon>
        <taxon>Polyphaga</taxon>
        <taxon>Staphyliniformia</taxon>
        <taxon>Silphidae</taxon>
        <taxon>Nicrophorinae</taxon>
        <taxon>Nicrophorus</taxon>
    </lineage>
</organism>
<proteinExistence type="inferred from homology"/>
<keyword evidence="3 6" id="KW-0732">Signal</keyword>
<feature type="chain" id="PRO_5046647341" evidence="6">
    <location>
        <begin position="20"/>
        <end position="469"/>
    </location>
</feature>
<dbReference type="GO" id="GO:0008233">
    <property type="term" value="F:peptidase activity"/>
    <property type="evidence" value="ECO:0007669"/>
    <property type="project" value="UniProtKB-KW"/>
</dbReference>
<dbReference type="InterPro" id="IPR042269">
    <property type="entry name" value="Ser_carbopepase_S28_SKS"/>
</dbReference>
<dbReference type="GeneID" id="108563785"/>
<dbReference type="Gene3D" id="3.40.50.1820">
    <property type="entry name" value="alpha/beta hydrolase"/>
    <property type="match status" value="1"/>
</dbReference>
<evidence type="ECO:0000313" key="7">
    <source>
        <dbReference type="Proteomes" id="UP000695000"/>
    </source>
</evidence>
<evidence type="ECO:0000313" key="8">
    <source>
        <dbReference type="RefSeq" id="XP_017778055.1"/>
    </source>
</evidence>
<keyword evidence="2 8" id="KW-0645">Protease</keyword>
<dbReference type="InterPro" id="IPR008758">
    <property type="entry name" value="Peptidase_S28"/>
</dbReference>
<protein>
    <submittedName>
        <fullName evidence="8">Serine protease K12H4.7</fullName>
    </submittedName>
</protein>